<name>A0A0D1Z2L3_9EURO</name>
<gene>
    <name evidence="1" type="ORF">PV11_08545</name>
</gene>
<evidence type="ECO:0000313" key="2">
    <source>
        <dbReference type="Proteomes" id="UP000053599"/>
    </source>
</evidence>
<proteinExistence type="predicted"/>
<dbReference type="AlphaFoldDB" id="A0A0D1Z2L3"/>
<evidence type="ECO:0000313" key="1">
    <source>
        <dbReference type="EMBL" id="KIV81098.1"/>
    </source>
</evidence>
<sequence length="141" mass="15706">MWTLILVVPAPQKIHTRDIRMANHTGHLSASATITQWNAMRRVVLVVMVQVGLGKALTREERPIEFRVPRHWGIARRCKRHDGDVQVEAAYGAWEDGEDHSAGVASSKGVWWAEEAYLCALVGRAGAVEAEDPGCVGYWFD</sequence>
<dbReference type="HOGENOM" id="CLU_1825299_0_0_1"/>
<dbReference type="Proteomes" id="UP000053599">
    <property type="component" value="Unassembled WGS sequence"/>
</dbReference>
<accession>A0A0D1Z2L3</accession>
<organism evidence="1 2">
    <name type="scientific">Exophiala sideris</name>
    <dbReference type="NCBI Taxonomy" id="1016849"/>
    <lineage>
        <taxon>Eukaryota</taxon>
        <taxon>Fungi</taxon>
        <taxon>Dikarya</taxon>
        <taxon>Ascomycota</taxon>
        <taxon>Pezizomycotina</taxon>
        <taxon>Eurotiomycetes</taxon>
        <taxon>Chaetothyriomycetidae</taxon>
        <taxon>Chaetothyriales</taxon>
        <taxon>Herpotrichiellaceae</taxon>
        <taxon>Exophiala</taxon>
    </lineage>
</organism>
<protein>
    <submittedName>
        <fullName evidence="1">Uncharacterized protein</fullName>
    </submittedName>
</protein>
<reference evidence="1 2" key="1">
    <citation type="submission" date="2015-01" db="EMBL/GenBank/DDBJ databases">
        <title>The Genome Sequence of Exophiala sideris CBS121828.</title>
        <authorList>
            <consortium name="The Broad Institute Genomics Platform"/>
            <person name="Cuomo C."/>
            <person name="de Hoog S."/>
            <person name="Gorbushina A."/>
            <person name="Stielow B."/>
            <person name="Teixiera M."/>
            <person name="Abouelleil A."/>
            <person name="Chapman S.B."/>
            <person name="Priest M."/>
            <person name="Young S.K."/>
            <person name="Wortman J."/>
            <person name="Nusbaum C."/>
            <person name="Birren B."/>
        </authorList>
    </citation>
    <scope>NUCLEOTIDE SEQUENCE [LARGE SCALE GENOMIC DNA]</scope>
    <source>
        <strain evidence="1 2">CBS 121828</strain>
    </source>
</reference>
<dbReference type="EMBL" id="KN846953">
    <property type="protein sequence ID" value="KIV81098.1"/>
    <property type="molecule type" value="Genomic_DNA"/>
</dbReference>